<dbReference type="EMBL" id="HBIO01017836">
    <property type="protein sequence ID" value="CAE0468846.1"/>
    <property type="molecule type" value="Transcribed_RNA"/>
</dbReference>
<protein>
    <recommendedName>
        <fullName evidence="1">Sugar fermentation stimulation protein C-terminal domain-containing protein</fullName>
    </recommendedName>
</protein>
<reference evidence="3" key="1">
    <citation type="submission" date="2021-01" db="EMBL/GenBank/DDBJ databases">
        <authorList>
            <person name="Corre E."/>
            <person name="Pelletier E."/>
            <person name="Niang G."/>
            <person name="Scheremetjew M."/>
            <person name="Finn R."/>
            <person name="Kale V."/>
            <person name="Holt S."/>
            <person name="Cochrane G."/>
            <person name="Meng A."/>
            <person name="Brown T."/>
            <person name="Cohen L."/>
        </authorList>
    </citation>
    <scope>NUCLEOTIDE SEQUENCE</scope>
    <source>
        <strain evidence="3">MM31A-1</strain>
    </source>
</reference>
<dbReference type="InterPro" id="IPR005224">
    <property type="entry name" value="SfsA"/>
</dbReference>
<dbReference type="GO" id="GO:0003677">
    <property type="term" value="F:DNA binding"/>
    <property type="evidence" value="ECO:0007669"/>
    <property type="project" value="InterPro"/>
</dbReference>
<organism evidence="3">
    <name type="scientific">Chaetoceros debilis</name>
    <dbReference type="NCBI Taxonomy" id="122233"/>
    <lineage>
        <taxon>Eukaryota</taxon>
        <taxon>Sar</taxon>
        <taxon>Stramenopiles</taxon>
        <taxon>Ochrophyta</taxon>
        <taxon>Bacillariophyta</taxon>
        <taxon>Coscinodiscophyceae</taxon>
        <taxon>Chaetocerotophycidae</taxon>
        <taxon>Chaetocerotales</taxon>
        <taxon>Chaetocerotaceae</taxon>
        <taxon>Chaetoceros</taxon>
    </lineage>
</organism>
<name>A0A6S8W1W2_9STRA</name>
<evidence type="ECO:0000259" key="1">
    <source>
        <dbReference type="Pfam" id="PF03749"/>
    </source>
</evidence>
<evidence type="ECO:0000313" key="2">
    <source>
        <dbReference type="EMBL" id="CAE0468846.1"/>
    </source>
</evidence>
<gene>
    <name evidence="2" type="ORF">CDEB00056_LOCUS13699</name>
    <name evidence="3" type="ORF">CDEB00056_LOCUS13702</name>
</gene>
<dbReference type="PANTHER" id="PTHR30545:SF3">
    <property type="entry name" value="SUGAR FERMENTATION STIMULATION PROTEIN C-TERMINAL DOMAIN-CONTAINING PROTEIN"/>
    <property type="match status" value="1"/>
</dbReference>
<dbReference type="PANTHER" id="PTHR30545">
    <property type="entry name" value="SUGAR FERMENTATION STIMULATION PROTEIN A"/>
    <property type="match status" value="1"/>
</dbReference>
<dbReference type="Pfam" id="PF03749">
    <property type="entry name" value="SfsA"/>
    <property type="match status" value="1"/>
</dbReference>
<sequence length="364" mass="40221">MKVISPWMFWLRMKEDPTKKGAKRKRESSVSNSAEDLLLDLGKLQKGRLIKRPSATVRSPYVSDVMLINEDGEDEGEVVLAHSPALDVGGLCAPGATVFMSKRPPGGKTAFAIELLLAPPPDNKLAVNPENLVGCHPNLAEKIAEEILKKGLLKEAIGYGPAQLNLKKDKKKKKGTDPVAESPQGIILSRQKTYGDSRVDFELVDQTADSDNSRMLVEVKNVVCSDFAPEFAPKKTGPNHCVIVADDVSSEESSIREYQRYGIFPWGRVGQTFEGKKVVSERAIKHVRNLVDMIEKKDENIKATILFVVNRSDCERMRACHEQCPVFASELSEAAKKGCIVLSVKIRWTSEGKAFFDGLMPITL</sequence>
<dbReference type="AlphaFoldDB" id="A0A6S8W1W2"/>
<evidence type="ECO:0000313" key="3">
    <source>
        <dbReference type="EMBL" id="CAE0468849.1"/>
    </source>
</evidence>
<proteinExistence type="predicted"/>
<dbReference type="EMBL" id="HBIO01017839">
    <property type="protein sequence ID" value="CAE0468849.1"/>
    <property type="molecule type" value="Transcribed_RNA"/>
</dbReference>
<feature type="domain" description="Sugar fermentation stimulation protein C-terminal" evidence="1">
    <location>
        <begin position="279"/>
        <end position="351"/>
    </location>
</feature>
<accession>A0A6S8W1W2</accession>
<dbReference type="InterPro" id="IPR040452">
    <property type="entry name" value="SfsA_C"/>
</dbReference>
<dbReference type="Gene3D" id="3.40.1350.60">
    <property type="match status" value="1"/>
</dbReference>